<dbReference type="AlphaFoldDB" id="A0A6P1DCZ9"/>
<dbReference type="RefSeq" id="WP_163825923.1">
    <property type="nucleotide sequence ID" value="NZ_JAAGUX010000054.1"/>
</dbReference>
<sequence>MTWSWTRADGKRQMTVAMNLVRWNTLDATGTPQPHPIDDALSVLYQQARCGN</sequence>
<dbReference type="Proteomes" id="UP000470876">
    <property type="component" value="Unassembled WGS sequence"/>
</dbReference>
<dbReference type="Proteomes" id="UP000468928">
    <property type="component" value="Unassembled WGS sequence"/>
</dbReference>
<evidence type="ECO:0000313" key="4">
    <source>
        <dbReference type="Proteomes" id="UP000470876"/>
    </source>
</evidence>
<evidence type="ECO:0000313" key="2">
    <source>
        <dbReference type="EMBL" id="NEW58435.1"/>
    </source>
</evidence>
<dbReference type="EMBL" id="JAAGUZ010000047">
    <property type="protein sequence ID" value="NEW46272.1"/>
    <property type="molecule type" value="Genomic_DNA"/>
</dbReference>
<proteinExistence type="predicted"/>
<name>A0A6P1DCZ9_9NOCA</name>
<evidence type="ECO:0000313" key="3">
    <source>
        <dbReference type="Proteomes" id="UP000468928"/>
    </source>
</evidence>
<protein>
    <submittedName>
        <fullName evidence="1">Uncharacterized protein</fullName>
    </submittedName>
</protein>
<dbReference type="EMBL" id="JAAGUX010000054">
    <property type="protein sequence ID" value="NEW58435.1"/>
    <property type="molecule type" value="Genomic_DNA"/>
</dbReference>
<reference evidence="3 4" key="1">
    <citation type="submission" date="2020-01" db="EMBL/GenBank/DDBJ databases">
        <title>Genetics and antimicrobial susceptibilities of Nocardia species isolated from the soil; a comparison with species isolated from humans.</title>
        <authorList>
            <person name="Carrasco G."/>
            <person name="Monzon S."/>
            <person name="Sansegundo M."/>
            <person name="Garcia E."/>
            <person name="Garrido N."/>
            <person name="Medina M.J."/>
            <person name="Villalon P."/>
            <person name="Ramirez-Arocha A.C."/>
            <person name="Jimenez P."/>
            <person name="Cuesta I."/>
            <person name="Valdezate S."/>
        </authorList>
    </citation>
    <scope>NUCLEOTIDE SEQUENCE [LARGE SCALE GENOMIC DNA]</scope>
    <source>
        <strain evidence="1 3">CNM20110639</strain>
        <strain evidence="2 4">CNM20110649</strain>
    </source>
</reference>
<accession>A0A6P1DCZ9</accession>
<gene>
    <name evidence="1" type="ORF">GV789_17695</name>
    <name evidence="2" type="ORF">GV794_22700</name>
</gene>
<keyword evidence="4" id="KW-1185">Reference proteome</keyword>
<evidence type="ECO:0000313" key="1">
    <source>
        <dbReference type="EMBL" id="NEW46272.1"/>
    </source>
</evidence>
<organism evidence="1 3">
    <name type="scientific">Nocardia cyriacigeorgica</name>
    <dbReference type="NCBI Taxonomy" id="135487"/>
    <lineage>
        <taxon>Bacteria</taxon>
        <taxon>Bacillati</taxon>
        <taxon>Actinomycetota</taxon>
        <taxon>Actinomycetes</taxon>
        <taxon>Mycobacteriales</taxon>
        <taxon>Nocardiaceae</taxon>
        <taxon>Nocardia</taxon>
    </lineage>
</organism>
<comment type="caution">
    <text evidence="1">The sequence shown here is derived from an EMBL/GenBank/DDBJ whole genome shotgun (WGS) entry which is preliminary data.</text>
</comment>